<dbReference type="GO" id="GO:0005524">
    <property type="term" value="F:ATP binding"/>
    <property type="evidence" value="ECO:0007669"/>
    <property type="project" value="UniProtKB-KW"/>
</dbReference>
<accession>A0A410G4C8</accession>
<keyword evidence="6 7" id="KW-0472">Membrane</keyword>
<dbReference type="Pfam" id="PF00664">
    <property type="entry name" value="ABC_membrane"/>
    <property type="match status" value="1"/>
</dbReference>
<dbReference type="FunFam" id="3.40.50.300:FF:000218">
    <property type="entry name" value="Multidrug ABC transporter ATP-binding protein"/>
    <property type="match status" value="1"/>
</dbReference>
<keyword evidence="11" id="KW-1185">Reference proteome</keyword>
<dbReference type="PROSITE" id="PS00211">
    <property type="entry name" value="ABC_TRANSPORTER_1"/>
    <property type="match status" value="1"/>
</dbReference>
<evidence type="ECO:0000256" key="7">
    <source>
        <dbReference type="SAM" id="Phobius"/>
    </source>
</evidence>
<feature type="transmembrane region" description="Helical" evidence="7">
    <location>
        <begin position="59"/>
        <end position="77"/>
    </location>
</feature>
<feature type="domain" description="ABC transporter" evidence="8">
    <location>
        <begin position="335"/>
        <end position="569"/>
    </location>
</feature>
<dbReference type="InterPro" id="IPR039421">
    <property type="entry name" value="Type_1_exporter"/>
</dbReference>
<evidence type="ECO:0000313" key="10">
    <source>
        <dbReference type="EMBL" id="QAA82137.1"/>
    </source>
</evidence>
<keyword evidence="3" id="KW-0547">Nucleotide-binding</keyword>
<dbReference type="Pfam" id="PF00005">
    <property type="entry name" value="ABC_tran"/>
    <property type="match status" value="1"/>
</dbReference>
<evidence type="ECO:0000256" key="1">
    <source>
        <dbReference type="ARBA" id="ARBA00004651"/>
    </source>
</evidence>
<sequence>MISLSKVIKSIIWPQRKILLFGVILIILNKAATLVLPGVFKYFVDDVVIQKDPSILNKILLVAGIAVIVQAITSYLLTKILSVQAYKAIAELRVKVQKRVFQFPVGYFEKRKSGETAKRVMDDVDGLNVIVGNGMVLFIGGIITFIFAFAILLYINVKLTIYVLIPLFVLGFVTLKAYKYVRPIFRKRRQIEAEVHGRLIESLSGIHIIKAYNAEKYELNIFEIGVNRIYEYYNKSLTAKALILAGATLIFGMSALTVLWIGNSMIVNNELSIGEFLSFALYLAFLIAPIIQIGNVGSLLTEAFAGLDRTEELLKTETEIDTKRNYQLKEIAGDIKFQNVCFSYPEGGQVLFDINFEASPGSITAIVGSSGAGKSTIAALLTSLITPQKGLITIDGIDLATVNLDSYRSHLGIVLQDDFLFEGTIRENILFSRPNASELALKEAVKSAYVNEFTDRFENGLETIIGERGVKLSGGQKQRISIARALLADPKILILDEATSNLDIKSEQMIQKSLATLIAGRTTFIIAHRLSTIQKADQILVIDDGAIVERGNHQDLMEAKGSYSELVTLQSRI</sequence>
<feature type="domain" description="ABC transmembrane type-1" evidence="9">
    <location>
        <begin position="20"/>
        <end position="302"/>
    </location>
</feature>
<dbReference type="PROSITE" id="PS50929">
    <property type="entry name" value="ABC_TM1F"/>
    <property type="match status" value="1"/>
</dbReference>
<evidence type="ECO:0000256" key="4">
    <source>
        <dbReference type="ARBA" id="ARBA00022840"/>
    </source>
</evidence>
<feature type="transmembrane region" description="Helical" evidence="7">
    <location>
        <begin position="273"/>
        <end position="291"/>
    </location>
</feature>
<evidence type="ECO:0000313" key="11">
    <source>
        <dbReference type="Proteomes" id="UP000285517"/>
    </source>
</evidence>
<dbReference type="SUPFAM" id="SSF52540">
    <property type="entry name" value="P-loop containing nucleoside triphosphate hydrolases"/>
    <property type="match status" value="1"/>
</dbReference>
<protein>
    <submittedName>
        <fullName evidence="10">ABC transporter ATP-binding protein</fullName>
    </submittedName>
</protein>
<evidence type="ECO:0000256" key="2">
    <source>
        <dbReference type="ARBA" id="ARBA00022692"/>
    </source>
</evidence>
<evidence type="ECO:0000256" key="5">
    <source>
        <dbReference type="ARBA" id="ARBA00022989"/>
    </source>
</evidence>
<keyword evidence="2 7" id="KW-0812">Transmembrane</keyword>
<feature type="transmembrane region" description="Helical" evidence="7">
    <location>
        <begin position="127"/>
        <end position="155"/>
    </location>
</feature>
<keyword evidence="4 10" id="KW-0067">ATP-binding</keyword>
<dbReference type="SMART" id="SM00382">
    <property type="entry name" value="AAA"/>
    <property type="match status" value="1"/>
</dbReference>
<feature type="transmembrane region" description="Helical" evidence="7">
    <location>
        <begin position="18"/>
        <end position="39"/>
    </location>
</feature>
<reference evidence="10 11" key="1">
    <citation type="submission" date="2019-01" db="EMBL/GenBank/DDBJ databases">
        <title>Complete genome sequencing of Aequorivita sp. H23M31.</title>
        <authorList>
            <person name="Bae J.-W."/>
        </authorList>
    </citation>
    <scope>NUCLEOTIDE SEQUENCE [LARGE SCALE GENOMIC DNA]</scope>
    <source>
        <strain evidence="10 11">H23M31</strain>
    </source>
</reference>
<dbReference type="PANTHER" id="PTHR43394:SF1">
    <property type="entry name" value="ATP-BINDING CASSETTE SUB-FAMILY B MEMBER 10, MITOCHONDRIAL"/>
    <property type="match status" value="1"/>
</dbReference>
<dbReference type="EMBL" id="CP034951">
    <property type="protein sequence ID" value="QAA82137.1"/>
    <property type="molecule type" value="Genomic_DNA"/>
</dbReference>
<dbReference type="InterPro" id="IPR017871">
    <property type="entry name" value="ABC_transporter-like_CS"/>
</dbReference>
<dbReference type="GO" id="GO:0015421">
    <property type="term" value="F:ABC-type oligopeptide transporter activity"/>
    <property type="evidence" value="ECO:0007669"/>
    <property type="project" value="TreeGrafter"/>
</dbReference>
<evidence type="ECO:0000256" key="3">
    <source>
        <dbReference type="ARBA" id="ARBA00022741"/>
    </source>
</evidence>
<evidence type="ECO:0000259" key="8">
    <source>
        <dbReference type="PROSITE" id="PS50893"/>
    </source>
</evidence>
<dbReference type="AlphaFoldDB" id="A0A410G4C8"/>
<dbReference type="GO" id="GO:0016887">
    <property type="term" value="F:ATP hydrolysis activity"/>
    <property type="evidence" value="ECO:0007669"/>
    <property type="project" value="InterPro"/>
</dbReference>
<dbReference type="OrthoDB" id="1291564at2"/>
<dbReference type="InterPro" id="IPR003593">
    <property type="entry name" value="AAA+_ATPase"/>
</dbReference>
<comment type="subcellular location">
    <subcellularLocation>
        <location evidence="1">Cell membrane</location>
        <topology evidence="1">Multi-pass membrane protein</topology>
    </subcellularLocation>
</comment>
<dbReference type="CDD" id="cd07346">
    <property type="entry name" value="ABC_6TM_exporters"/>
    <property type="match status" value="1"/>
</dbReference>
<dbReference type="InterPro" id="IPR003439">
    <property type="entry name" value="ABC_transporter-like_ATP-bd"/>
</dbReference>
<organism evidence="10 11">
    <name type="scientific">Aequorivita ciconiae</name>
    <dbReference type="NCBI Taxonomy" id="2494375"/>
    <lineage>
        <taxon>Bacteria</taxon>
        <taxon>Pseudomonadati</taxon>
        <taxon>Bacteroidota</taxon>
        <taxon>Flavobacteriia</taxon>
        <taxon>Flavobacteriales</taxon>
        <taxon>Flavobacteriaceae</taxon>
        <taxon>Aequorivita</taxon>
    </lineage>
</organism>
<feature type="transmembrane region" description="Helical" evidence="7">
    <location>
        <begin position="241"/>
        <end position="261"/>
    </location>
</feature>
<dbReference type="Gene3D" id="1.20.1560.10">
    <property type="entry name" value="ABC transporter type 1, transmembrane domain"/>
    <property type="match status" value="1"/>
</dbReference>
<dbReference type="InterPro" id="IPR036640">
    <property type="entry name" value="ABC1_TM_sf"/>
</dbReference>
<dbReference type="InterPro" id="IPR011527">
    <property type="entry name" value="ABC1_TM_dom"/>
</dbReference>
<keyword evidence="5 7" id="KW-1133">Transmembrane helix</keyword>
<dbReference type="Gene3D" id="3.40.50.300">
    <property type="entry name" value="P-loop containing nucleotide triphosphate hydrolases"/>
    <property type="match status" value="1"/>
</dbReference>
<dbReference type="RefSeq" id="WP_128250510.1">
    <property type="nucleotide sequence ID" value="NZ_CP034951.1"/>
</dbReference>
<evidence type="ECO:0000259" key="9">
    <source>
        <dbReference type="PROSITE" id="PS50929"/>
    </source>
</evidence>
<dbReference type="InterPro" id="IPR027417">
    <property type="entry name" value="P-loop_NTPase"/>
</dbReference>
<dbReference type="GO" id="GO:0005886">
    <property type="term" value="C:plasma membrane"/>
    <property type="evidence" value="ECO:0007669"/>
    <property type="project" value="UniProtKB-SubCell"/>
</dbReference>
<dbReference type="Proteomes" id="UP000285517">
    <property type="component" value="Chromosome"/>
</dbReference>
<gene>
    <name evidence="10" type="ORF">EI546_10565</name>
</gene>
<name>A0A410G4C8_9FLAO</name>
<proteinExistence type="predicted"/>
<dbReference type="KEGG" id="aev:EI546_10565"/>
<dbReference type="PANTHER" id="PTHR43394">
    <property type="entry name" value="ATP-DEPENDENT PERMEASE MDL1, MITOCHONDRIAL"/>
    <property type="match status" value="1"/>
</dbReference>
<evidence type="ECO:0000256" key="6">
    <source>
        <dbReference type="ARBA" id="ARBA00023136"/>
    </source>
</evidence>
<dbReference type="SUPFAM" id="SSF90123">
    <property type="entry name" value="ABC transporter transmembrane region"/>
    <property type="match status" value="1"/>
</dbReference>
<feature type="transmembrane region" description="Helical" evidence="7">
    <location>
        <begin position="161"/>
        <end position="181"/>
    </location>
</feature>
<dbReference type="PROSITE" id="PS50893">
    <property type="entry name" value="ABC_TRANSPORTER_2"/>
    <property type="match status" value="1"/>
</dbReference>